<protein>
    <submittedName>
        <fullName evidence="9">Septation ring formation regulator EzrA</fullName>
    </submittedName>
</protein>
<reference evidence="9" key="1">
    <citation type="journal article" date="2022" name="Int. J. Syst. Evol. Microbiol.">
        <title>Apilactobacillus apisilvae sp. nov., Nicolia spurrieriana gen. nov. sp. nov., Bombilactobacillus folatiphilus sp. nov. and Bombilactobacillus thymidiniphilus sp. nov., four new lactic acid bacterial isolates from stingless bees Tetragonula carbonaria and Austroplebeia australis.</title>
        <authorList>
            <person name="Oliphant S.A."/>
            <person name="Watson-Haigh N.S."/>
            <person name="Sumby K.M."/>
            <person name="Gardner J."/>
            <person name="Groom S."/>
            <person name="Jiranek V."/>
        </authorList>
    </citation>
    <scope>NUCLEOTIDE SEQUENCE</scope>
    <source>
        <strain evidence="9">SG4_D2</strain>
    </source>
</reference>
<evidence type="ECO:0000256" key="5">
    <source>
        <dbReference type="ARBA" id="ARBA00023136"/>
    </source>
</evidence>
<feature type="coiled-coil region" evidence="7">
    <location>
        <begin position="125"/>
        <end position="272"/>
    </location>
</feature>
<dbReference type="InterPro" id="IPR010379">
    <property type="entry name" value="EzrA"/>
</dbReference>
<dbReference type="RefSeq" id="WP_249514964.1">
    <property type="nucleotide sequence ID" value="NZ_CP093366.1"/>
</dbReference>
<evidence type="ECO:0000256" key="7">
    <source>
        <dbReference type="SAM" id="Coils"/>
    </source>
</evidence>
<keyword evidence="4 7" id="KW-0175">Coiled coil</keyword>
<evidence type="ECO:0000256" key="8">
    <source>
        <dbReference type="SAM" id="Phobius"/>
    </source>
</evidence>
<keyword evidence="5 8" id="KW-0472">Membrane</keyword>
<dbReference type="Proteomes" id="UP000831495">
    <property type="component" value="Chromosome"/>
</dbReference>
<keyword evidence="10" id="KW-1185">Reference proteome</keyword>
<evidence type="ECO:0000256" key="6">
    <source>
        <dbReference type="ARBA" id="ARBA00023210"/>
    </source>
</evidence>
<gene>
    <name evidence="9" type="ORF">MOO45_03310</name>
</gene>
<keyword evidence="3 8" id="KW-1133">Transmembrane helix</keyword>
<dbReference type="Pfam" id="PF06160">
    <property type="entry name" value="EzrA"/>
    <property type="match status" value="1"/>
</dbReference>
<evidence type="ECO:0000256" key="3">
    <source>
        <dbReference type="ARBA" id="ARBA00022989"/>
    </source>
</evidence>
<keyword evidence="6" id="KW-0717">Septation</keyword>
<evidence type="ECO:0000256" key="2">
    <source>
        <dbReference type="ARBA" id="ARBA00022692"/>
    </source>
</evidence>
<feature type="transmembrane region" description="Helical" evidence="8">
    <location>
        <begin position="5"/>
        <end position="22"/>
    </location>
</feature>
<comment type="subcellular location">
    <subcellularLocation>
        <location evidence="1">Cell membrane</location>
        <topology evidence="1">Single-pass membrane protein</topology>
    </subcellularLocation>
</comment>
<organism evidence="9 10">
    <name type="scientific">Bombilactobacillus folatiphilus</name>
    <dbReference type="NCBI Taxonomy" id="2923362"/>
    <lineage>
        <taxon>Bacteria</taxon>
        <taxon>Bacillati</taxon>
        <taxon>Bacillota</taxon>
        <taxon>Bacilli</taxon>
        <taxon>Lactobacillales</taxon>
        <taxon>Lactobacillaceae</taxon>
        <taxon>Bombilactobacillus</taxon>
    </lineage>
</organism>
<dbReference type="EMBL" id="CP093366">
    <property type="protein sequence ID" value="UQS82686.1"/>
    <property type="molecule type" value="Genomic_DNA"/>
</dbReference>
<evidence type="ECO:0000256" key="1">
    <source>
        <dbReference type="ARBA" id="ARBA00004162"/>
    </source>
</evidence>
<keyword evidence="6" id="KW-0131">Cell cycle</keyword>
<proteinExistence type="predicted"/>
<name>A0ABY4PAZ6_9LACO</name>
<evidence type="ECO:0000313" key="10">
    <source>
        <dbReference type="Proteomes" id="UP000831495"/>
    </source>
</evidence>
<sequence length="561" mass="65029">MIFFILLILIIIFLIVGFIYFYQKNLKTIDQLTDKFDQTQQQNLDAIVDQLADLKLAGSSLVNFQNDKTIYHQQKKEITMLQTQLINASEKNASFRVISAWNQLKQINANLVSQSSALDQSVQGLRQLFDSVQQNQVSLKQAQEELARLQNNLTQQSTILGAPVASLQQLLDDISQMFEQAIEKINQGDALAADQDLQQINQHLQKYRQQFTAVQERLVIDYSEQIEELQSAEKKMQVAGIRLGDPQIETELQKIKQLIIEMNQELANLQLDQFDNKNQQIKKLIDYLYERITDEWRAKRKVQKSQTIIGNFIRHAEKQNHVLKQKINQLLEEYVVHDEERQTVNFNSQKLGQIKGDYQEQLKLIREEHAIFSQVWQQLQSFNQQLQEIEQQQIKVEQNLDGLTHGKEVAEANYHSFVMKLSQLKRQIAVLRLNGTSKSYHDDLQMVQKEVQTVGDMLTQVPVDVEELTKQLFVTQEDLNNFDQITQQLIADVQITGRLLQYANRYVNTVPEVRQAADAAQADYDQQFDYQTALETISNALEKVEPGSAQRIIDLYHEDHS</sequence>
<keyword evidence="6" id="KW-0132">Cell division</keyword>
<keyword evidence="2 8" id="KW-0812">Transmembrane</keyword>
<evidence type="ECO:0000256" key="4">
    <source>
        <dbReference type="ARBA" id="ARBA00023054"/>
    </source>
</evidence>
<accession>A0ABY4PAZ6</accession>
<evidence type="ECO:0000313" key="9">
    <source>
        <dbReference type="EMBL" id="UQS82686.1"/>
    </source>
</evidence>